<name>X1BHD1_9ZZZZ</name>
<gene>
    <name evidence="1" type="ORF">S01H4_42880</name>
</gene>
<reference evidence="1" key="1">
    <citation type="journal article" date="2014" name="Front. Microbiol.">
        <title>High frequency of phylogenetically diverse reductive dehalogenase-homologous genes in deep subseafloor sedimentary metagenomes.</title>
        <authorList>
            <person name="Kawai M."/>
            <person name="Futagami T."/>
            <person name="Toyoda A."/>
            <person name="Takaki Y."/>
            <person name="Nishi S."/>
            <person name="Hori S."/>
            <person name="Arai W."/>
            <person name="Tsubouchi T."/>
            <person name="Morono Y."/>
            <person name="Uchiyama I."/>
            <person name="Ito T."/>
            <person name="Fujiyama A."/>
            <person name="Inagaki F."/>
            <person name="Takami H."/>
        </authorList>
    </citation>
    <scope>NUCLEOTIDE SEQUENCE</scope>
    <source>
        <strain evidence="1">Expedition CK06-06</strain>
    </source>
</reference>
<protein>
    <recommendedName>
        <fullName evidence="2">DNA-directed DNA polymerase family A palm domain-containing protein</fullName>
    </recommendedName>
</protein>
<comment type="caution">
    <text evidence="1">The sequence shown here is derived from an EMBL/GenBank/DDBJ whole genome shotgun (WGS) entry which is preliminary data.</text>
</comment>
<dbReference type="SUPFAM" id="SSF56672">
    <property type="entry name" value="DNA/RNA polymerases"/>
    <property type="match status" value="1"/>
</dbReference>
<sequence>WAEIVNCKSVKDAPKSRLLFWNQNGTVHLQLPSGRTLTYRHCRVKSQGGYSKIKWQWGTLWGGSITENIIQSIARDLLGYWILEYEKNNLPVVLTAHDEIISLVPKTEAEGDLQLAINMMSQGPDWAKGLPLDAEGELSDAYKK</sequence>
<organism evidence="1">
    <name type="scientific">marine sediment metagenome</name>
    <dbReference type="NCBI Taxonomy" id="412755"/>
    <lineage>
        <taxon>unclassified sequences</taxon>
        <taxon>metagenomes</taxon>
        <taxon>ecological metagenomes</taxon>
    </lineage>
</organism>
<feature type="non-terminal residue" evidence="1">
    <location>
        <position position="1"/>
    </location>
</feature>
<dbReference type="EMBL" id="BART01023596">
    <property type="protein sequence ID" value="GAG94430.1"/>
    <property type="molecule type" value="Genomic_DNA"/>
</dbReference>
<accession>X1BHD1</accession>
<dbReference type="AlphaFoldDB" id="X1BHD1"/>
<evidence type="ECO:0008006" key="2">
    <source>
        <dbReference type="Google" id="ProtNLM"/>
    </source>
</evidence>
<evidence type="ECO:0000313" key="1">
    <source>
        <dbReference type="EMBL" id="GAG94430.1"/>
    </source>
</evidence>
<dbReference type="InterPro" id="IPR043502">
    <property type="entry name" value="DNA/RNA_pol_sf"/>
</dbReference>
<proteinExistence type="predicted"/>